<evidence type="ECO:0000313" key="8">
    <source>
        <dbReference type="EMBL" id="MBM6923034.1"/>
    </source>
</evidence>
<reference evidence="8 9" key="1">
    <citation type="journal article" date="2021" name="Sci. Rep.">
        <title>The distribution of antibiotic resistance genes in chicken gut microbiota commensals.</title>
        <authorList>
            <person name="Juricova H."/>
            <person name="Matiasovicova J."/>
            <person name="Kubasova T."/>
            <person name="Cejkova D."/>
            <person name="Rychlik I."/>
        </authorList>
    </citation>
    <scope>NUCLEOTIDE SEQUENCE [LARGE SCALE GENOMIC DNA]</scope>
    <source>
        <strain evidence="8 9">An564</strain>
    </source>
</reference>
<dbReference type="InterPro" id="IPR014790">
    <property type="entry name" value="MutL_C"/>
</dbReference>
<dbReference type="InterPro" id="IPR042121">
    <property type="entry name" value="MutL_C_regsub"/>
</dbReference>
<keyword evidence="2 4" id="KW-0227">DNA damage</keyword>
<dbReference type="SUPFAM" id="SSF118116">
    <property type="entry name" value="DNA mismatch repair protein MutL"/>
    <property type="match status" value="1"/>
</dbReference>
<keyword evidence="8" id="KW-0540">Nuclease</keyword>
<feature type="region of interest" description="Disordered" evidence="5">
    <location>
        <begin position="436"/>
        <end position="485"/>
    </location>
</feature>
<evidence type="ECO:0000256" key="3">
    <source>
        <dbReference type="ARBA" id="ARBA00023204"/>
    </source>
</evidence>
<evidence type="ECO:0000256" key="5">
    <source>
        <dbReference type="SAM" id="MobiDB-lite"/>
    </source>
</evidence>
<dbReference type="InterPro" id="IPR042120">
    <property type="entry name" value="MutL_C_dimsub"/>
</dbReference>
<keyword evidence="9" id="KW-1185">Reference proteome</keyword>
<dbReference type="CDD" id="cd16926">
    <property type="entry name" value="HATPase_MutL-MLH-PMS-like"/>
    <property type="match status" value="1"/>
</dbReference>
<dbReference type="Pfam" id="PF08676">
    <property type="entry name" value="MutL_C"/>
    <property type="match status" value="1"/>
</dbReference>
<dbReference type="PROSITE" id="PS00058">
    <property type="entry name" value="DNA_MISMATCH_REPAIR_1"/>
    <property type="match status" value="1"/>
</dbReference>
<dbReference type="Gene3D" id="3.30.230.10">
    <property type="match status" value="1"/>
</dbReference>
<dbReference type="InterPro" id="IPR014762">
    <property type="entry name" value="DNA_mismatch_repair_CS"/>
</dbReference>
<evidence type="ECO:0000256" key="2">
    <source>
        <dbReference type="ARBA" id="ARBA00022763"/>
    </source>
</evidence>
<evidence type="ECO:0000256" key="1">
    <source>
        <dbReference type="ARBA" id="ARBA00006082"/>
    </source>
</evidence>
<dbReference type="PANTHER" id="PTHR10073">
    <property type="entry name" value="DNA MISMATCH REPAIR PROTEIN MLH, PMS, MUTL"/>
    <property type="match status" value="1"/>
</dbReference>
<evidence type="ECO:0000313" key="9">
    <source>
        <dbReference type="Proteomes" id="UP000724149"/>
    </source>
</evidence>
<dbReference type="InterPro" id="IPR020667">
    <property type="entry name" value="DNA_mismatch_repair_MutL"/>
</dbReference>
<dbReference type="Gene3D" id="3.30.1540.20">
    <property type="entry name" value="MutL, C-terminal domain, dimerisation subdomain"/>
    <property type="match status" value="1"/>
</dbReference>
<evidence type="ECO:0000256" key="4">
    <source>
        <dbReference type="HAMAP-Rule" id="MF_00149"/>
    </source>
</evidence>
<organism evidence="8 9">
    <name type="scientific">Hydrogenoanaerobacterium saccharovorans</name>
    <dbReference type="NCBI Taxonomy" id="474960"/>
    <lineage>
        <taxon>Bacteria</taxon>
        <taxon>Bacillati</taxon>
        <taxon>Bacillota</taxon>
        <taxon>Clostridia</taxon>
        <taxon>Eubacteriales</taxon>
        <taxon>Oscillospiraceae</taxon>
        <taxon>Hydrogenoanaerobacterium</taxon>
    </lineage>
</organism>
<dbReference type="SUPFAM" id="SSF54211">
    <property type="entry name" value="Ribosomal protein S5 domain 2-like"/>
    <property type="match status" value="1"/>
</dbReference>
<dbReference type="InterPro" id="IPR036890">
    <property type="entry name" value="HATPase_C_sf"/>
</dbReference>
<name>A0ABS2GNQ0_9FIRM</name>
<dbReference type="InterPro" id="IPR037198">
    <property type="entry name" value="MutL_C_sf"/>
</dbReference>
<dbReference type="CDD" id="cd00782">
    <property type="entry name" value="MutL_Trans"/>
    <property type="match status" value="1"/>
</dbReference>
<keyword evidence="8" id="KW-0255">Endonuclease</keyword>
<feature type="region of interest" description="Disordered" evidence="5">
    <location>
        <begin position="332"/>
        <end position="351"/>
    </location>
</feature>
<dbReference type="RefSeq" id="WP_204720293.1">
    <property type="nucleotide sequence ID" value="NZ_JACSNR010000004.1"/>
</dbReference>
<dbReference type="InterPro" id="IPR014721">
    <property type="entry name" value="Ribsml_uS5_D2-typ_fold_subgr"/>
</dbReference>
<comment type="similarity">
    <text evidence="1 4">Belongs to the DNA mismatch repair MutL/HexB family.</text>
</comment>
<dbReference type="SMART" id="SM01340">
    <property type="entry name" value="DNA_mis_repair"/>
    <property type="match status" value="1"/>
</dbReference>
<feature type="region of interest" description="Disordered" evidence="5">
    <location>
        <begin position="365"/>
        <end position="398"/>
    </location>
</feature>
<dbReference type="Pfam" id="PF01119">
    <property type="entry name" value="DNA_mis_repair"/>
    <property type="match status" value="1"/>
</dbReference>
<protein>
    <recommendedName>
        <fullName evidence="4">DNA mismatch repair protein MutL</fullName>
    </recommendedName>
</protein>
<feature type="compositionally biased region" description="Basic and acidic residues" evidence="5">
    <location>
        <begin position="450"/>
        <end position="466"/>
    </location>
</feature>
<dbReference type="InterPro" id="IPR002099">
    <property type="entry name" value="MutL/Mlh/PMS"/>
</dbReference>
<dbReference type="InterPro" id="IPR013507">
    <property type="entry name" value="DNA_mismatch_S5_2-like"/>
</dbReference>
<comment type="function">
    <text evidence="4">This protein is involved in the repair of mismatches in DNA. It is required for dam-dependent methyl-directed DNA mismatch repair. May act as a 'molecular matchmaker', a protein that promotes the formation of a stable complex between two or more DNA-binding proteins in an ATP-dependent manner without itself being part of a final effector complex.</text>
</comment>
<dbReference type="InterPro" id="IPR038973">
    <property type="entry name" value="MutL/Mlh/Pms-like"/>
</dbReference>
<feature type="domain" description="MutL C-terminal dimerisation" evidence="6">
    <location>
        <begin position="503"/>
        <end position="643"/>
    </location>
</feature>
<dbReference type="NCBIfam" id="TIGR00585">
    <property type="entry name" value="mutl"/>
    <property type="match status" value="1"/>
</dbReference>
<dbReference type="HAMAP" id="MF_00149">
    <property type="entry name" value="DNA_mis_repair"/>
    <property type="match status" value="1"/>
</dbReference>
<dbReference type="Gene3D" id="3.30.1370.100">
    <property type="entry name" value="MutL, C-terminal domain, regulatory subdomain"/>
    <property type="match status" value="1"/>
</dbReference>
<feature type="domain" description="DNA mismatch repair protein S5" evidence="7">
    <location>
        <begin position="210"/>
        <end position="328"/>
    </location>
</feature>
<dbReference type="GO" id="GO:0004519">
    <property type="term" value="F:endonuclease activity"/>
    <property type="evidence" value="ECO:0007669"/>
    <property type="project" value="UniProtKB-KW"/>
</dbReference>
<gene>
    <name evidence="4 8" type="primary">mutL</name>
    <name evidence="8" type="ORF">H9X81_04920</name>
</gene>
<comment type="caution">
    <text evidence="8">The sequence shown here is derived from an EMBL/GenBank/DDBJ whole genome shotgun (WGS) entry which is preliminary data.</text>
</comment>
<proteinExistence type="inferred from homology"/>
<dbReference type="EMBL" id="JACSNR010000004">
    <property type="protein sequence ID" value="MBM6923034.1"/>
    <property type="molecule type" value="Genomic_DNA"/>
</dbReference>
<accession>A0ABS2GNQ0</accession>
<dbReference type="Pfam" id="PF13589">
    <property type="entry name" value="HATPase_c_3"/>
    <property type="match status" value="1"/>
</dbReference>
<keyword evidence="3 4" id="KW-0234">DNA repair</keyword>
<dbReference type="Gene3D" id="3.30.565.10">
    <property type="entry name" value="Histidine kinase-like ATPase, C-terminal domain"/>
    <property type="match status" value="1"/>
</dbReference>
<dbReference type="Proteomes" id="UP000724149">
    <property type="component" value="Unassembled WGS sequence"/>
</dbReference>
<evidence type="ECO:0000259" key="6">
    <source>
        <dbReference type="SMART" id="SM00853"/>
    </source>
</evidence>
<dbReference type="SUPFAM" id="SSF55874">
    <property type="entry name" value="ATPase domain of HSP90 chaperone/DNA topoisomerase II/histidine kinase"/>
    <property type="match status" value="1"/>
</dbReference>
<dbReference type="SMART" id="SM00853">
    <property type="entry name" value="MutL_C"/>
    <property type="match status" value="1"/>
</dbReference>
<dbReference type="InterPro" id="IPR020568">
    <property type="entry name" value="Ribosomal_Su5_D2-typ_SF"/>
</dbReference>
<sequence>MTKRIHVLEPQVAELIAAGEVVERPASIVKELLENAVDAGAQKITIEIKNGGISYIRVTDDGGGIEKDDLPAAFVRHATSKVRTAADLEQIGSFGFRGEALASIAAVCKVEVLSRTPESISGGRYVIHGSQEVDFSDAGCPVGTTIVVRDVFFNTPARMKFLKKDSTEAGTIANIVDKIALANPQISFRFIRDGQVKLNTPGNGDLLSVIYAVYGKEFAADMIPVNYTHEFVTVSGFICRPTASRSTRSMQNFFINSRYVRSRTCMAALEEAYKSSIMTGKFPACVLNVQIPFNTVDVNVHPAKIEVRFSNERPVFDAVYRGCKEALGTAGEADFLPKEEPPKAAPSPFALKDFDHTGMQQRMTAAEYRSMTSGSRENRPAAKPAPEAQRNGSLTLRSPGLGEAMEVLREHRAASPAGSSFTPRESRPAYTPQVKTFLEPEKPAQPARSSEPEPVRMPSKPDKPAEPVRPAMAQEKAEPPAPAAAPTVLLTDDTEEQVTDYRILGELFGTYIMVEYKDTFVLIDKHAAHERILYNRLCRETSLGQRQILLAPVPVTLSRQEYDAALRGLPAFEQIGFLLEDFGNGTVLVREIPTMLPLDDVTGAVQEAAAKLADGQQQMLPETVDELLHSVACKAAIKAHDTTTLPEMAQLVEVIRQDRDVRFCPHGRPVSVTITRSELERKFGRLV</sequence>
<dbReference type="PANTHER" id="PTHR10073:SF12">
    <property type="entry name" value="DNA MISMATCH REPAIR PROTEIN MLH1"/>
    <property type="match status" value="1"/>
</dbReference>
<evidence type="ECO:0000259" key="7">
    <source>
        <dbReference type="SMART" id="SM01340"/>
    </source>
</evidence>
<keyword evidence="8" id="KW-0378">Hydrolase</keyword>